<dbReference type="OrthoDB" id="6199077at2"/>
<gene>
    <name evidence="1" type="ORF">CW740_06675</name>
</gene>
<evidence type="ECO:0000313" key="2">
    <source>
        <dbReference type="Proteomes" id="UP000232693"/>
    </source>
</evidence>
<evidence type="ECO:0000313" key="1">
    <source>
        <dbReference type="EMBL" id="AUD78949.1"/>
    </source>
</evidence>
<dbReference type="Proteomes" id="UP000232693">
    <property type="component" value="Chromosome"/>
</dbReference>
<accession>A0A2K9AYL0</accession>
<sequence>MTKSESQKSWVERLMIACSYEADSIQEEHDYFRNQANSAPLKELELFLSMPPGKFDRPARVVMGQVYKERLKQQRKEEVSKESRAQWWSGLAQQVTAQILGALIIGLILGFITGVWFIK</sequence>
<protein>
    <submittedName>
        <fullName evidence="1">Uncharacterized protein</fullName>
    </submittedName>
</protein>
<dbReference type="AlphaFoldDB" id="A0A2K9AYL0"/>
<dbReference type="EMBL" id="CP025120">
    <property type="protein sequence ID" value="AUD78949.1"/>
    <property type="molecule type" value="Genomic_DNA"/>
</dbReference>
<reference evidence="1 2" key="1">
    <citation type="submission" date="2017-12" db="EMBL/GenBank/DDBJ databases">
        <title>Kangiella profundi FT102 completed genome.</title>
        <authorList>
            <person name="Xu J."/>
            <person name="Wang J."/>
            <person name="Lu Y."/>
        </authorList>
    </citation>
    <scope>NUCLEOTIDE SEQUENCE [LARGE SCALE GENOMIC DNA]</scope>
    <source>
        <strain evidence="1 2">FT102</strain>
    </source>
</reference>
<name>A0A2K9AYL0_9GAMM</name>
<keyword evidence="2" id="KW-1185">Reference proteome</keyword>
<dbReference type="RefSeq" id="WP_106646791.1">
    <property type="nucleotide sequence ID" value="NZ_BMGO01000001.1"/>
</dbReference>
<organism evidence="1 2">
    <name type="scientific">Kangiella profundi</name>
    <dbReference type="NCBI Taxonomy" id="1561924"/>
    <lineage>
        <taxon>Bacteria</taxon>
        <taxon>Pseudomonadati</taxon>
        <taxon>Pseudomonadota</taxon>
        <taxon>Gammaproteobacteria</taxon>
        <taxon>Kangiellales</taxon>
        <taxon>Kangiellaceae</taxon>
        <taxon>Kangiella</taxon>
    </lineage>
</organism>
<dbReference type="KEGG" id="kpd:CW740_06675"/>
<proteinExistence type="predicted"/>